<accession>A0ABY7E9H7</accession>
<dbReference type="InterPro" id="IPR016186">
    <property type="entry name" value="C-type_lectin-like/link_sf"/>
</dbReference>
<dbReference type="InterPro" id="IPR016187">
    <property type="entry name" value="CTDL_fold"/>
</dbReference>
<evidence type="ECO:0008006" key="3">
    <source>
        <dbReference type="Google" id="ProtNLM"/>
    </source>
</evidence>
<organism evidence="1 2">
    <name type="scientific">Mya arenaria</name>
    <name type="common">Soft-shell clam</name>
    <dbReference type="NCBI Taxonomy" id="6604"/>
    <lineage>
        <taxon>Eukaryota</taxon>
        <taxon>Metazoa</taxon>
        <taxon>Spiralia</taxon>
        <taxon>Lophotrochozoa</taxon>
        <taxon>Mollusca</taxon>
        <taxon>Bivalvia</taxon>
        <taxon>Autobranchia</taxon>
        <taxon>Heteroconchia</taxon>
        <taxon>Euheterodonta</taxon>
        <taxon>Imparidentia</taxon>
        <taxon>Neoheterodontei</taxon>
        <taxon>Myida</taxon>
        <taxon>Myoidea</taxon>
        <taxon>Myidae</taxon>
        <taxon>Mya</taxon>
    </lineage>
</organism>
<dbReference type="Proteomes" id="UP001164746">
    <property type="component" value="Chromosome 5"/>
</dbReference>
<reference evidence="1" key="1">
    <citation type="submission" date="2022-11" db="EMBL/GenBank/DDBJ databases">
        <title>Centuries of genome instability and evolution in soft-shell clam transmissible cancer (bioRxiv).</title>
        <authorList>
            <person name="Hart S.F.M."/>
            <person name="Yonemitsu M.A."/>
            <person name="Giersch R.M."/>
            <person name="Beal B.F."/>
            <person name="Arriagada G."/>
            <person name="Davis B.W."/>
            <person name="Ostrander E.A."/>
            <person name="Goff S.P."/>
            <person name="Metzger M.J."/>
        </authorList>
    </citation>
    <scope>NUCLEOTIDE SEQUENCE</scope>
    <source>
        <strain evidence="1">MELC-2E11</strain>
        <tissue evidence="1">Siphon/mantle</tissue>
    </source>
</reference>
<feature type="non-terminal residue" evidence="1">
    <location>
        <position position="216"/>
    </location>
</feature>
<proteinExistence type="predicted"/>
<protein>
    <recommendedName>
        <fullName evidence="3">C-type lectin domain-containing protein</fullName>
    </recommendedName>
</protein>
<dbReference type="SUPFAM" id="SSF56436">
    <property type="entry name" value="C-type lectin-like"/>
    <property type="match status" value="1"/>
</dbReference>
<keyword evidence="2" id="KW-1185">Reference proteome</keyword>
<evidence type="ECO:0000313" key="2">
    <source>
        <dbReference type="Proteomes" id="UP001164746"/>
    </source>
</evidence>
<gene>
    <name evidence="1" type="ORF">MAR_020620</name>
</gene>
<name>A0ABY7E9H7_MYAAR</name>
<sequence>EAAAAPTDASVSECGNTGPNVDTVAVYRRVRPTEIKRAQNVANQGECFAYNLMTDTWAPGDCGIQTPFLCLSKQCAGPINQCIVNGNAANTWYGARAQCETIGYLAPVNVTLSATFQDRVVLGNPNYWTGLHRKEIVVWNYDDNSSQLERSDRCFAVAKRPDGSWEWRTDSCRNQVNDNHHRHHHHNDNTSSNCCQNNPDYDVINKYDASLANCKH</sequence>
<dbReference type="Gene3D" id="3.10.100.10">
    <property type="entry name" value="Mannose-Binding Protein A, subunit A"/>
    <property type="match status" value="1"/>
</dbReference>
<dbReference type="EMBL" id="CP111016">
    <property type="protein sequence ID" value="WAR05251.1"/>
    <property type="molecule type" value="Genomic_DNA"/>
</dbReference>
<evidence type="ECO:0000313" key="1">
    <source>
        <dbReference type="EMBL" id="WAR05251.1"/>
    </source>
</evidence>